<gene>
    <name evidence="2" type="ORF">DES51_11373</name>
</gene>
<dbReference type="RefSeq" id="WP_022939662.1">
    <property type="nucleotide sequence ID" value="NZ_CABKRQ010000011.1"/>
</dbReference>
<dbReference type="PROSITE" id="PS51186">
    <property type="entry name" value="GNAT"/>
    <property type="match status" value="1"/>
</dbReference>
<evidence type="ECO:0000313" key="2">
    <source>
        <dbReference type="EMBL" id="PXX76878.1"/>
    </source>
</evidence>
<dbReference type="STRING" id="1034346.GCA_000313565_03383"/>
<name>A0A318KJU7_9FIRM</name>
<dbReference type="InterPro" id="IPR016181">
    <property type="entry name" value="Acyl_CoA_acyltransferase"/>
</dbReference>
<protein>
    <submittedName>
        <fullName evidence="2">Ribosomal-protein-alanine N-acetyltransferase</fullName>
    </submittedName>
</protein>
<dbReference type="EMBL" id="QJKH01000013">
    <property type="protein sequence ID" value="PXX76878.1"/>
    <property type="molecule type" value="Genomic_DNA"/>
</dbReference>
<dbReference type="GO" id="GO:0016747">
    <property type="term" value="F:acyltransferase activity, transferring groups other than amino-acyl groups"/>
    <property type="evidence" value="ECO:0007669"/>
    <property type="project" value="InterPro"/>
</dbReference>
<dbReference type="SUPFAM" id="SSF55729">
    <property type="entry name" value="Acyl-CoA N-acyltransferases (Nat)"/>
    <property type="match status" value="1"/>
</dbReference>
<dbReference type="PANTHER" id="PTHR43792">
    <property type="entry name" value="GNAT FAMILY, PUTATIVE (AFU_ORTHOLOGUE AFUA_3G00765)-RELATED-RELATED"/>
    <property type="match status" value="1"/>
</dbReference>
<reference evidence="2 3" key="1">
    <citation type="submission" date="2018-05" db="EMBL/GenBank/DDBJ databases">
        <title>Genomic Encyclopedia of Type Strains, Phase IV (KMG-IV): sequencing the most valuable type-strain genomes for metagenomic binning, comparative biology and taxonomic classification.</title>
        <authorList>
            <person name="Goeker M."/>
        </authorList>
    </citation>
    <scope>NUCLEOTIDE SEQUENCE [LARGE SCALE GENOMIC DNA]</scope>
    <source>
        <strain evidence="2 3">JC118</strain>
    </source>
</reference>
<keyword evidence="2" id="KW-0808">Transferase</keyword>
<feature type="domain" description="N-acetyltransferase" evidence="1">
    <location>
        <begin position="23"/>
        <end position="189"/>
    </location>
</feature>
<organism evidence="2 3">
    <name type="scientific">Dielma fastidiosa</name>
    <dbReference type="NCBI Taxonomy" id="1034346"/>
    <lineage>
        <taxon>Bacteria</taxon>
        <taxon>Bacillati</taxon>
        <taxon>Bacillota</taxon>
        <taxon>Erysipelotrichia</taxon>
        <taxon>Erysipelotrichales</taxon>
        <taxon>Erysipelotrichaceae</taxon>
        <taxon>Dielma</taxon>
    </lineage>
</organism>
<dbReference type="InterPro" id="IPR051531">
    <property type="entry name" value="N-acetyltransferase"/>
</dbReference>
<sequence length="194" mass="22220">MVKIKGVKIMHHKGTALLTTKRLVLRKFKIEDAENMYHNWASDPEVTRYLTWPAHSSVEVTKMILNEWIIQDHDQQYMWAIALKDNDEVIGNISVVKIEEDIKCVHIGYCLSRKWWHQGITTEAFAAVIQFLFEEVQVNRIEAHHDVLNPNSGKVMAKCGLQYEGTLRQTGINQAGLADMAVYALLAQDYPKAV</sequence>
<accession>A0A318KJU7</accession>
<dbReference type="Pfam" id="PF13302">
    <property type="entry name" value="Acetyltransf_3"/>
    <property type="match status" value="1"/>
</dbReference>
<dbReference type="PANTHER" id="PTHR43792:SF1">
    <property type="entry name" value="N-ACETYLTRANSFERASE DOMAIN-CONTAINING PROTEIN"/>
    <property type="match status" value="1"/>
</dbReference>
<dbReference type="AlphaFoldDB" id="A0A318KJU7"/>
<evidence type="ECO:0000313" key="3">
    <source>
        <dbReference type="Proteomes" id="UP000247612"/>
    </source>
</evidence>
<dbReference type="Gene3D" id="3.40.630.30">
    <property type="match status" value="1"/>
</dbReference>
<keyword evidence="3" id="KW-1185">Reference proteome</keyword>
<dbReference type="InterPro" id="IPR000182">
    <property type="entry name" value="GNAT_dom"/>
</dbReference>
<proteinExistence type="predicted"/>
<dbReference type="Proteomes" id="UP000247612">
    <property type="component" value="Unassembled WGS sequence"/>
</dbReference>
<comment type="caution">
    <text evidence="2">The sequence shown here is derived from an EMBL/GenBank/DDBJ whole genome shotgun (WGS) entry which is preliminary data.</text>
</comment>
<evidence type="ECO:0000259" key="1">
    <source>
        <dbReference type="PROSITE" id="PS51186"/>
    </source>
</evidence>